<evidence type="ECO:0000256" key="1">
    <source>
        <dbReference type="NCBIfam" id="TIGR02228"/>
    </source>
</evidence>
<reference evidence="3 4" key="1">
    <citation type="submission" date="2016-10" db="EMBL/GenBank/DDBJ databases">
        <authorList>
            <person name="de Groot N.N."/>
        </authorList>
    </citation>
    <scope>NUCLEOTIDE SEQUENCE [LARGE SCALE GENOMIC DNA]</scope>
    <source>
        <strain evidence="3 4">CGMCC 1.9159</strain>
    </source>
</reference>
<dbReference type="GO" id="GO:0016020">
    <property type="term" value="C:membrane"/>
    <property type="evidence" value="ECO:0007669"/>
    <property type="project" value="UniProtKB-UniRule"/>
</dbReference>
<dbReference type="AlphaFoldDB" id="A0A1G9KN69"/>
<keyword evidence="2" id="KW-0472">Membrane</keyword>
<dbReference type="EMBL" id="FNGP01000003">
    <property type="protein sequence ID" value="SDL51208.1"/>
    <property type="molecule type" value="Genomic_DNA"/>
</dbReference>
<keyword evidence="4" id="KW-1185">Reference proteome</keyword>
<dbReference type="InterPro" id="IPR001733">
    <property type="entry name" value="Peptidase_S26B"/>
</dbReference>
<keyword evidence="2" id="KW-0812">Transmembrane</keyword>
<dbReference type="PANTHER" id="PTHR10806:SF6">
    <property type="entry name" value="SIGNAL PEPTIDASE COMPLEX CATALYTIC SUBUNIT SEC11"/>
    <property type="match status" value="1"/>
</dbReference>
<accession>A0A1G9KN69</accession>
<name>A0A1G9KN69_9ACTN</name>
<evidence type="ECO:0000256" key="2">
    <source>
        <dbReference type="SAM" id="Phobius"/>
    </source>
</evidence>
<keyword evidence="2" id="KW-1133">Transmembrane helix</keyword>
<dbReference type="PANTHER" id="PTHR10806">
    <property type="entry name" value="SIGNAL PEPTIDASE COMPLEX CATALYTIC SUBUNIT SEC11"/>
    <property type="match status" value="1"/>
</dbReference>
<dbReference type="CDD" id="cd06530">
    <property type="entry name" value="S26_SPase_I"/>
    <property type="match status" value="1"/>
</dbReference>
<organism evidence="3 4">
    <name type="scientific">Tessaracoccus oleiagri</name>
    <dbReference type="NCBI Taxonomy" id="686624"/>
    <lineage>
        <taxon>Bacteria</taxon>
        <taxon>Bacillati</taxon>
        <taxon>Actinomycetota</taxon>
        <taxon>Actinomycetes</taxon>
        <taxon>Propionibacteriales</taxon>
        <taxon>Propionibacteriaceae</taxon>
        <taxon>Tessaracoccus</taxon>
    </lineage>
</organism>
<proteinExistence type="predicted"/>
<gene>
    <name evidence="3" type="ORF">SAMN04488242_1743</name>
</gene>
<dbReference type="STRING" id="686624.SAMN04488242_1743"/>
<dbReference type="GO" id="GO:0009003">
    <property type="term" value="F:signal peptidase activity"/>
    <property type="evidence" value="ECO:0007669"/>
    <property type="project" value="UniProtKB-EC"/>
</dbReference>
<dbReference type="GO" id="GO:0004252">
    <property type="term" value="F:serine-type endopeptidase activity"/>
    <property type="evidence" value="ECO:0007669"/>
    <property type="project" value="UniProtKB-UniRule"/>
</dbReference>
<evidence type="ECO:0000313" key="4">
    <source>
        <dbReference type="Proteomes" id="UP000199475"/>
    </source>
</evidence>
<dbReference type="NCBIfam" id="TIGR02228">
    <property type="entry name" value="sigpep_I_arch"/>
    <property type="match status" value="1"/>
</dbReference>
<dbReference type="EC" id="3.4.21.89" evidence="1"/>
<dbReference type="Proteomes" id="UP000199475">
    <property type="component" value="Unassembled WGS sequence"/>
</dbReference>
<dbReference type="OrthoDB" id="3178064at2"/>
<sequence length="187" mass="20008">MLRLRQRPDTEGAAPARLLVNATSALLLWTSIFAALVLVVVPFVTGSTTYSVLTNSMAPAYPPGTFLVVRPQPFDELAIGDVVTYQIESGKPDVITHRVTGFAAGQDGSRLLVLKGDNNDVADPPVREVQVRGKLLYAVPYAGFVANALGRQDRGLILKLVAVGLIVYGAGSVVAGVRARRRDKGRR</sequence>
<feature type="transmembrane region" description="Helical" evidence="2">
    <location>
        <begin position="156"/>
        <end position="177"/>
    </location>
</feature>
<protein>
    <recommendedName>
        <fullName evidence="1">Signal peptidase I</fullName>
        <ecNumber evidence="1">3.4.21.89</ecNumber>
    </recommendedName>
</protein>
<dbReference type="InterPro" id="IPR019533">
    <property type="entry name" value="Peptidase_S26"/>
</dbReference>
<feature type="transmembrane region" description="Helical" evidence="2">
    <location>
        <begin position="26"/>
        <end position="45"/>
    </location>
</feature>
<dbReference type="RefSeq" id="WP_093251102.1">
    <property type="nucleotide sequence ID" value="NZ_FNGP01000003.1"/>
</dbReference>
<evidence type="ECO:0000313" key="3">
    <source>
        <dbReference type="EMBL" id="SDL51208.1"/>
    </source>
</evidence>
<dbReference type="GO" id="GO:0006465">
    <property type="term" value="P:signal peptide processing"/>
    <property type="evidence" value="ECO:0007669"/>
    <property type="project" value="UniProtKB-UniRule"/>
</dbReference>